<dbReference type="OrthoDB" id="3060195at2759"/>
<dbReference type="HOGENOM" id="CLU_1415188_0_0_1"/>
<evidence type="ECO:0000313" key="1">
    <source>
        <dbReference type="EMBL" id="CCM01853.1"/>
    </source>
</evidence>
<gene>
    <name evidence="1" type="ORF">FIBRA_03924</name>
</gene>
<evidence type="ECO:0000313" key="2">
    <source>
        <dbReference type="Proteomes" id="UP000006352"/>
    </source>
</evidence>
<proteinExistence type="predicted"/>
<name>J4G6K1_9APHY</name>
<sequence length="192" mass="21128">MSINFATSFVEDMGGPLDYGLPSPADNEFHVDADDSSEPIHGSLTADANIELVNLRQEKQAYKMDTSGALAGYANPFLNIIPYILISRFMLNLRIASESARTSHPSSGFIAEELHVQTISANFVTSLIGDMGGPLGHGLLLPTDNELRVGEDDLFEPIRDRQTANENIELVHVRWERQGDEMLQEDTNIGIV</sequence>
<dbReference type="AlphaFoldDB" id="J4G6K1"/>
<dbReference type="EMBL" id="HE797052">
    <property type="protein sequence ID" value="CCM01853.1"/>
    <property type="molecule type" value="Genomic_DNA"/>
</dbReference>
<dbReference type="Proteomes" id="UP000006352">
    <property type="component" value="Unassembled WGS sequence"/>
</dbReference>
<keyword evidence="2" id="KW-1185">Reference proteome</keyword>
<dbReference type="InParanoid" id="J4G6K1"/>
<protein>
    <submittedName>
        <fullName evidence="1">Uncharacterized protein</fullName>
    </submittedName>
</protein>
<reference evidence="1 2" key="1">
    <citation type="journal article" date="2012" name="Appl. Environ. Microbiol.">
        <title>Short-read sequencing for genomic analysis of the brown rot fungus Fibroporia radiculosa.</title>
        <authorList>
            <person name="Tang J.D."/>
            <person name="Perkins A.D."/>
            <person name="Sonstegard T.S."/>
            <person name="Schroeder S.G."/>
            <person name="Burgess S.C."/>
            <person name="Diehl S.V."/>
        </authorList>
    </citation>
    <scope>NUCLEOTIDE SEQUENCE [LARGE SCALE GENOMIC DNA]</scope>
    <source>
        <strain evidence="1 2">TFFH 294</strain>
    </source>
</reference>
<dbReference type="GeneID" id="24096764"/>
<organism evidence="1 2">
    <name type="scientific">Fibroporia radiculosa</name>
    <dbReference type="NCBI Taxonomy" id="599839"/>
    <lineage>
        <taxon>Eukaryota</taxon>
        <taxon>Fungi</taxon>
        <taxon>Dikarya</taxon>
        <taxon>Basidiomycota</taxon>
        <taxon>Agaricomycotina</taxon>
        <taxon>Agaricomycetes</taxon>
        <taxon>Polyporales</taxon>
        <taxon>Fibroporiaceae</taxon>
        <taxon>Fibroporia</taxon>
    </lineage>
</organism>
<accession>J4G6K1</accession>
<dbReference type="RefSeq" id="XP_012181136.1">
    <property type="nucleotide sequence ID" value="XM_012325746.1"/>
</dbReference>